<dbReference type="STRING" id="283909.R7U524"/>
<dbReference type="InterPro" id="IPR002153">
    <property type="entry name" value="TRPC_channel"/>
</dbReference>
<evidence type="ECO:0000313" key="5">
    <source>
        <dbReference type="EMBL" id="ELT98255.1"/>
    </source>
</evidence>
<proteinExistence type="predicted"/>
<dbReference type="GO" id="GO:0070679">
    <property type="term" value="F:inositol 1,4,5 trisphosphate binding"/>
    <property type="evidence" value="ECO:0007669"/>
    <property type="project" value="TreeGrafter"/>
</dbReference>
<evidence type="ECO:0000256" key="3">
    <source>
        <dbReference type="ARBA" id="ARBA00023303"/>
    </source>
</evidence>
<reference evidence="5 7" key="2">
    <citation type="journal article" date="2013" name="Nature">
        <title>Insights into bilaterian evolution from three spiralian genomes.</title>
        <authorList>
            <person name="Simakov O."/>
            <person name="Marletaz F."/>
            <person name="Cho S.J."/>
            <person name="Edsinger-Gonzales E."/>
            <person name="Havlak P."/>
            <person name="Hellsten U."/>
            <person name="Kuo D.H."/>
            <person name="Larsson T."/>
            <person name="Lv J."/>
            <person name="Arendt D."/>
            <person name="Savage R."/>
            <person name="Osoegawa K."/>
            <person name="de Jong P."/>
            <person name="Grimwood J."/>
            <person name="Chapman J.A."/>
            <person name="Shapiro H."/>
            <person name="Aerts A."/>
            <person name="Otillar R.P."/>
            <person name="Terry A.Y."/>
            <person name="Boore J.L."/>
            <person name="Grigoriev I.V."/>
            <person name="Lindberg D.R."/>
            <person name="Seaver E.C."/>
            <person name="Weisblat D.A."/>
            <person name="Putnam N.H."/>
            <person name="Rokhsar D.S."/>
        </authorList>
    </citation>
    <scope>NUCLEOTIDE SEQUENCE</scope>
    <source>
        <strain evidence="5 7">I ESC-2004</strain>
    </source>
</reference>
<dbReference type="PANTHER" id="PTHR10117">
    <property type="entry name" value="TRANSIENT RECEPTOR POTENTIAL CHANNEL"/>
    <property type="match status" value="1"/>
</dbReference>
<keyword evidence="3" id="KW-0407">Ion channel</keyword>
<keyword evidence="4" id="KW-0472">Membrane</keyword>
<name>R7U524_CAPTE</name>
<evidence type="ECO:0000256" key="1">
    <source>
        <dbReference type="ARBA" id="ARBA00022448"/>
    </source>
</evidence>
<keyword evidence="7" id="KW-1185">Reference proteome</keyword>
<evidence type="ECO:0000256" key="4">
    <source>
        <dbReference type="SAM" id="Phobius"/>
    </source>
</evidence>
<keyword evidence="4" id="KW-1133">Transmembrane helix</keyword>
<dbReference type="GO" id="GO:0015279">
    <property type="term" value="F:store-operated calcium channel activity"/>
    <property type="evidence" value="ECO:0007669"/>
    <property type="project" value="TreeGrafter"/>
</dbReference>
<sequence length="135" mass="15428">MKEYLNLVEVCMNFAYELMDLCRGTQEVEAVLGEENTGNREPLARLRLAIHYNEKKFVAHPNCQQHLTNIWYGKEMSSLQSMSTWKKSGLLLLFIPALPLVTLIYVINSNTRESAFNEGSSKSSRSNIERAILET</sequence>
<feature type="transmembrane region" description="Helical" evidence="4">
    <location>
        <begin position="89"/>
        <end position="107"/>
    </location>
</feature>
<dbReference type="OrthoDB" id="2373987at2759"/>
<reference evidence="7" key="1">
    <citation type="submission" date="2012-12" db="EMBL/GenBank/DDBJ databases">
        <authorList>
            <person name="Hellsten U."/>
            <person name="Grimwood J."/>
            <person name="Chapman J.A."/>
            <person name="Shapiro H."/>
            <person name="Aerts A."/>
            <person name="Otillar R.P."/>
            <person name="Terry A.Y."/>
            <person name="Boore J.L."/>
            <person name="Simakov O."/>
            <person name="Marletaz F."/>
            <person name="Cho S.-J."/>
            <person name="Edsinger-Gonzales E."/>
            <person name="Havlak P."/>
            <person name="Kuo D.-H."/>
            <person name="Larsson T."/>
            <person name="Lv J."/>
            <person name="Arendt D."/>
            <person name="Savage R."/>
            <person name="Osoegawa K."/>
            <person name="de Jong P."/>
            <person name="Lindberg D.R."/>
            <person name="Seaver E.C."/>
            <person name="Weisblat D.A."/>
            <person name="Putnam N.H."/>
            <person name="Grigoriev I.V."/>
            <person name="Rokhsar D.S."/>
        </authorList>
    </citation>
    <scope>NUCLEOTIDE SEQUENCE</scope>
    <source>
        <strain evidence="7">I ESC-2004</strain>
    </source>
</reference>
<dbReference type="EMBL" id="KB308112">
    <property type="protein sequence ID" value="ELT98255.1"/>
    <property type="molecule type" value="Genomic_DNA"/>
</dbReference>
<keyword evidence="4" id="KW-0812">Transmembrane</keyword>
<accession>R7U524</accession>
<reference evidence="6" key="3">
    <citation type="submission" date="2015-06" db="UniProtKB">
        <authorList>
            <consortium name="EnsemblMetazoa"/>
        </authorList>
    </citation>
    <scope>IDENTIFICATION</scope>
</reference>
<keyword evidence="2" id="KW-0406">Ion transport</keyword>
<organism evidence="5">
    <name type="scientific">Capitella teleta</name>
    <name type="common">Polychaete worm</name>
    <dbReference type="NCBI Taxonomy" id="283909"/>
    <lineage>
        <taxon>Eukaryota</taxon>
        <taxon>Metazoa</taxon>
        <taxon>Spiralia</taxon>
        <taxon>Lophotrochozoa</taxon>
        <taxon>Annelida</taxon>
        <taxon>Polychaeta</taxon>
        <taxon>Sedentaria</taxon>
        <taxon>Scolecida</taxon>
        <taxon>Capitellidae</taxon>
        <taxon>Capitella</taxon>
    </lineage>
</organism>
<dbReference type="EMBL" id="AMQN01010549">
    <property type="status" value="NOT_ANNOTATED_CDS"/>
    <property type="molecule type" value="Genomic_DNA"/>
</dbReference>
<evidence type="ECO:0000256" key="2">
    <source>
        <dbReference type="ARBA" id="ARBA00023065"/>
    </source>
</evidence>
<protein>
    <recommendedName>
        <fullName evidence="8">Transient receptor ion channel domain-containing protein</fullName>
    </recommendedName>
</protein>
<dbReference type="HOGENOM" id="CLU_1887706_0_0_1"/>
<evidence type="ECO:0000313" key="7">
    <source>
        <dbReference type="Proteomes" id="UP000014760"/>
    </source>
</evidence>
<evidence type="ECO:0008006" key="8">
    <source>
        <dbReference type="Google" id="ProtNLM"/>
    </source>
</evidence>
<dbReference type="AlphaFoldDB" id="R7U524"/>
<keyword evidence="1" id="KW-0813">Transport</keyword>
<dbReference type="GO" id="GO:0005886">
    <property type="term" value="C:plasma membrane"/>
    <property type="evidence" value="ECO:0007669"/>
    <property type="project" value="TreeGrafter"/>
</dbReference>
<dbReference type="EnsemblMetazoa" id="CapteT189959">
    <property type="protein sequence ID" value="CapteP189959"/>
    <property type="gene ID" value="CapteG189959"/>
</dbReference>
<evidence type="ECO:0000313" key="6">
    <source>
        <dbReference type="EnsemblMetazoa" id="CapteP189959"/>
    </source>
</evidence>
<dbReference type="GO" id="GO:0034703">
    <property type="term" value="C:cation channel complex"/>
    <property type="evidence" value="ECO:0007669"/>
    <property type="project" value="TreeGrafter"/>
</dbReference>
<dbReference type="Proteomes" id="UP000014760">
    <property type="component" value="Unassembled WGS sequence"/>
</dbReference>
<dbReference type="PANTHER" id="PTHR10117:SF54">
    <property type="entry name" value="TRANSIENT RECEPTOR POTENTIAL-GAMMA PROTEIN"/>
    <property type="match status" value="1"/>
</dbReference>
<dbReference type="GO" id="GO:0051480">
    <property type="term" value="P:regulation of cytosolic calcium ion concentration"/>
    <property type="evidence" value="ECO:0007669"/>
    <property type="project" value="TreeGrafter"/>
</dbReference>
<gene>
    <name evidence="5" type="ORF">CAPTEDRAFT_189959</name>
</gene>